<feature type="domain" description="Mechanosensitive ion channel MscS C-terminal" evidence="9">
    <location>
        <begin position="259"/>
        <end position="345"/>
    </location>
</feature>
<dbReference type="Gene3D" id="1.10.287.1260">
    <property type="match status" value="1"/>
</dbReference>
<evidence type="ECO:0000256" key="3">
    <source>
        <dbReference type="ARBA" id="ARBA00022475"/>
    </source>
</evidence>
<dbReference type="InterPro" id="IPR011066">
    <property type="entry name" value="MscS_channel_C_sf"/>
</dbReference>
<name>A0A1M7Q976_9ACTN</name>
<reference evidence="11 12" key="1">
    <citation type="submission" date="2016-11" db="EMBL/GenBank/DDBJ databases">
        <authorList>
            <person name="Jaros S."/>
            <person name="Januszkiewicz K."/>
            <person name="Wedrychowicz H."/>
        </authorList>
    </citation>
    <scope>NUCLEOTIDE SEQUENCE [LARGE SCALE GENOMIC DNA]</scope>
    <source>
        <strain evidence="11 12">DSM 46144</strain>
    </source>
</reference>
<dbReference type="InterPro" id="IPR023408">
    <property type="entry name" value="MscS_beta-dom_sf"/>
</dbReference>
<accession>A0A1M7Q976</accession>
<evidence type="ECO:0000313" key="12">
    <source>
        <dbReference type="Proteomes" id="UP000184440"/>
    </source>
</evidence>
<dbReference type="Pfam" id="PF21088">
    <property type="entry name" value="MS_channel_1st"/>
    <property type="match status" value="1"/>
</dbReference>
<gene>
    <name evidence="11" type="ORF">SAMN05443668_104317</name>
</gene>
<dbReference type="InterPro" id="IPR011014">
    <property type="entry name" value="MscS_channel_TM-2"/>
</dbReference>
<dbReference type="SUPFAM" id="SSF82861">
    <property type="entry name" value="Mechanosensitive channel protein MscS (YggB), transmembrane region"/>
    <property type="match status" value="1"/>
</dbReference>
<proteinExistence type="inferred from homology"/>
<dbReference type="InterPro" id="IPR049278">
    <property type="entry name" value="MS_channel_C"/>
</dbReference>
<evidence type="ECO:0000256" key="7">
    <source>
        <dbReference type="SAM" id="Phobius"/>
    </source>
</evidence>
<dbReference type="GO" id="GO:0008381">
    <property type="term" value="F:mechanosensitive monoatomic ion channel activity"/>
    <property type="evidence" value="ECO:0007669"/>
    <property type="project" value="InterPro"/>
</dbReference>
<keyword evidence="12" id="KW-1185">Reference proteome</keyword>
<dbReference type="GO" id="GO:0005886">
    <property type="term" value="C:plasma membrane"/>
    <property type="evidence" value="ECO:0007669"/>
    <property type="project" value="UniProtKB-SubCell"/>
</dbReference>
<feature type="transmembrane region" description="Helical" evidence="7">
    <location>
        <begin position="143"/>
        <end position="165"/>
    </location>
</feature>
<dbReference type="SUPFAM" id="SSF50182">
    <property type="entry name" value="Sm-like ribonucleoproteins"/>
    <property type="match status" value="1"/>
</dbReference>
<evidence type="ECO:0000256" key="6">
    <source>
        <dbReference type="ARBA" id="ARBA00023136"/>
    </source>
</evidence>
<dbReference type="Pfam" id="PF21082">
    <property type="entry name" value="MS_channel_3rd"/>
    <property type="match status" value="1"/>
</dbReference>
<evidence type="ECO:0000313" key="11">
    <source>
        <dbReference type="EMBL" id="SHN26942.1"/>
    </source>
</evidence>
<feature type="transmembrane region" description="Helical" evidence="7">
    <location>
        <begin position="61"/>
        <end position="82"/>
    </location>
</feature>
<dbReference type="AlphaFoldDB" id="A0A1M7Q976"/>
<organism evidence="11 12">
    <name type="scientific">Cryptosporangium aurantiacum</name>
    <dbReference type="NCBI Taxonomy" id="134849"/>
    <lineage>
        <taxon>Bacteria</taxon>
        <taxon>Bacillati</taxon>
        <taxon>Actinomycetota</taxon>
        <taxon>Actinomycetes</taxon>
        <taxon>Cryptosporangiales</taxon>
        <taxon>Cryptosporangiaceae</taxon>
        <taxon>Cryptosporangium</taxon>
    </lineage>
</organism>
<feature type="domain" description="Mechanosensitive ion channel MscS" evidence="8">
    <location>
        <begin position="190"/>
        <end position="251"/>
    </location>
</feature>
<keyword evidence="5 7" id="KW-1133">Transmembrane helix</keyword>
<dbReference type="STRING" id="134849.SAMN05443668_104317"/>
<comment type="similarity">
    <text evidence="2">Belongs to the MscS (TC 1.A.23) family.</text>
</comment>
<dbReference type="FunFam" id="2.30.30.60:FF:000001">
    <property type="entry name" value="MscS Mechanosensitive ion channel"/>
    <property type="match status" value="1"/>
</dbReference>
<dbReference type="SUPFAM" id="SSF82689">
    <property type="entry name" value="Mechanosensitive channel protein MscS (YggB), C-terminal domain"/>
    <property type="match status" value="1"/>
</dbReference>
<keyword evidence="4 7" id="KW-0812">Transmembrane</keyword>
<evidence type="ECO:0000256" key="4">
    <source>
        <dbReference type="ARBA" id="ARBA00022692"/>
    </source>
</evidence>
<dbReference type="InterPro" id="IPR045276">
    <property type="entry name" value="YbiO_bact"/>
</dbReference>
<feature type="domain" description="Mechanosensitive ion channel transmembrane helices 2/3" evidence="10">
    <location>
        <begin position="148"/>
        <end position="188"/>
    </location>
</feature>
<evidence type="ECO:0000256" key="5">
    <source>
        <dbReference type="ARBA" id="ARBA00022989"/>
    </source>
</evidence>
<evidence type="ECO:0000259" key="10">
    <source>
        <dbReference type="Pfam" id="PF21088"/>
    </source>
</evidence>
<dbReference type="InterPro" id="IPR006685">
    <property type="entry name" value="MscS_channel_2nd"/>
</dbReference>
<comment type="subcellular location">
    <subcellularLocation>
        <location evidence="1">Cell membrane</location>
        <topology evidence="1">Multi-pass membrane protein</topology>
    </subcellularLocation>
</comment>
<dbReference type="EMBL" id="FRCS01000004">
    <property type="protein sequence ID" value="SHN26942.1"/>
    <property type="molecule type" value="Genomic_DNA"/>
</dbReference>
<keyword evidence="6 7" id="KW-0472">Membrane</keyword>
<dbReference type="InterPro" id="IPR049142">
    <property type="entry name" value="MS_channel_1st"/>
</dbReference>
<feature type="transmembrane region" description="Helical" evidence="7">
    <location>
        <begin position="171"/>
        <end position="191"/>
    </location>
</feature>
<evidence type="ECO:0000259" key="8">
    <source>
        <dbReference type="Pfam" id="PF00924"/>
    </source>
</evidence>
<dbReference type="Pfam" id="PF00924">
    <property type="entry name" value="MS_channel_2nd"/>
    <property type="match status" value="1"/>
</dbReference>
<dbReference type="Proteomes" id="UP000184440">
    <property type="component" value="Unassembled WGS sequence"/>
</dbReference>
<evidence type="ECO:0000256" key="2">
    <source>
        <dbReference type="ARBA" id="ARBA00008017"/>
    </source>
</evidence>
<dbReference type="InterPro" id="IPR010920">
    <property type="entry name" value="LSM_dom_sf"/>
</dbReference>
<dbReference type="PANTHER" id="PTHR30460">
    <property type="entry name" value="MODERATE CONDUCTANCE MECHANOSENSITIVE CHANNEL YBIO"/>
    <property type="match status" value="1"/>
</dbReference>
<dbReference type="Gene3D" id="2.30.30.60">
    <property type="match status" value="1"/>
</dbReference>
<evidence type="ECO:0000256" key="1">
    <source>
        <dbReference type="ARBA" id="ARBA00004651"/>
    </source>
</evidence>
<protein>
    <submittedName>
        <fullName evidence="11">Small conductance mechanosensitive channel</fullName>
    </submittedName>
</protein>
<evidence type="ECO:0000259" key="9">
    <source>
        <dbReference type="Pfam" id="PF21082"/>
    </source>
</evidence>
<keyword evidence="3" id="KW-1003">Cell membrane</keyword>
<dbReference type="Gene3D" id="3.30.70.100">
    <property type="match status" value="1"/>
</dbReference>
<sequence>MRYQGRVSLRLPTAVPSWFEEWPSFLRDDVAPKCAAKEGSVCEWVWTETESRWLANAVEWLLAKPIQVLLIIIAAMLVRWVLHRFINGLTSVGNGETDDKPADGDKKKKPKILRPFREKASSALLASGLMTERRAQRASTLGSVLRSVTSIIIFVVAGSTILGLFNINLAPLVASAGIAGVALGFGTQSLVRDYLSGIFMILEDQYGVGDIVDLGEAGGTVENIGLRVTTVRDVRGVVWYIRNGEILRVGNKSQGWAQVVIDVPMPFGTDLEKAHEVLTESAARLTEEDDFKDDLLAPPEVLGVEQMTATGMMLRVTVRTTTASQWRVARELRARISADLDAAGIVSGITPTPAPAPPA</sequence>
<dbReference type="PANTHER" id="PTHR30460:SF0">
    <property type="entry name" value="MODERATE CONDUCTANCE MECHANOSENSITIVE CHANNEL YBIO"/>
    <property type="match status" value="1"/>
</dbReference>